<organism evidence="6 7">
    <name type="scientific">Ramlibacter albus</name>
    <dbReference type="NCBI Taxonomy" id="2079448"/>
    <lineage>
        <taxon>Bacteria</taxon>
        <taxon>Pseudomonadati</taxon>
        <taxon>Pseudomonadota</taxon>
        <taxon>Betaproteobacteria</taxon>
        <taxon>Burkholderiales</taxon>
        <taxon>Comamonadaceae</taxon>
        <taxon>Ramlibacter</taxon>
    </lineage>
</organism>
<evidence type="ECO:0000259" key="5">
    <source>
        <dbReference type="PROSITE" id="PS50931"/>
    </source>
</evidence>
<dbReference type="GO" id="GO:0003700">
    <property type="term" value="F:DNA-binding transcription factor activity"/>
    <property type="evidence" value="ECO:0007669"/>
    <property type="project" value="InterPro"/>
</dbReference>
<dbReference type="AlphaFoldDB" id="A0A923MCQ8"/>
<reference evidence="6" key="1">
    <citation type="submission" date="2020-08" db="EMBL/GenBank/DDBJ databases">
        <title>Ramlibacter sp. GTP1 16S ribosomal RNA gene genome sequencing and assembly.</title>
        <authorList>
            <person name="Kang M."/>
        </authorList>
    </citation>
    <scope>NUCLEOTIDE SEQUENCE</scope>
    <source>
        <strain evidence="6">GTP1</strain>
    </source>
</reference>
<dbReference type="PANTHER" id="PTHR30537:SF17">
    <property type="entry name" value="LYSR-FAMILY REGULATORY PROTEIN"/>
    <property type="match status" value="1"/>
</dbReference>
<evidence type="ECO:0000313" key="7">
    <source>
        <dbReference type="Proteomes" id="UP000596827"/>
    </source>
</evidence>
<keyword evidence="4" id="KW-0804">Transcription</keyword>
<evidence type="ECO:0000313" key="6">
    <source>
        <dbReference type="EMBL" id="MBC5766989.1"/>
    </source>
</evidence>
<evidence type="ECO:0000256" key="4">
    <source>
        <dbReference type="ARBA" id="ARBA00023163"/>
    </source>
</evidence>
<dbReference type="RefSeq" id="WP_187083471.1">
    <property type="nucleotide sequence ID" value="NZ_JACORU010000008.1"/>
</dbReference>
<feature type="domain" description="HTH lysR-type" evidence="5">
    <location>
        <begin position="1"/>
        <end position="59"/>
    </location>
</feature>
<dbReference type="Pfam" id="PF03466">
    <property type="entry name" value="LysR_substrate"/>
    <property type="match status" value="1"/>
</dbReference>
<accession>A0A923MCQ8</accession>
<dbReference type="FunFam" id="1.10.10.10:FF:000001">
    <property type="entry name" value="LysR family transcriptional regulator"/>
    <property type="match status" value="1"/>
</dbReference>
<keyword evidence="2" id="KW-0805">Transcription regulation</keyword>
<protein>
    <submittedName>
        <fullName evidence="6">LysR family transcriptional regulator</fullName>
    </submittedName>
</protein>
<proteinExistence type="inferred from homology"/>
<dbReference type="InterPro" id="IPR036390">
    <property type="entry name" value="WH_DNA-bd_sf"/>
</dbReference>
<dbReference type="SUPFAM" id="SSF46785">
    <property type="entry name" value="Winged helix' DNA-binding domain"/>
    <property type="match status" value="1"/>
</dbReference>
<dbReference type="InterPro" id="IPR005119">
    <property type="entry name" value="LysR_subst-bd"/>
</dbReference>
<keyword evidence="7" id="KW-1185">Reference proteome</keyword>
<dbReference type="CDD" id="cd08472">
    <property type="entry name" value="PBP2_CrgA_like_3"/>
    <property type="match status" value="1"/>
</dbReference>
<dbReference type="InterPro" id="IPR058163">
    <property type="entry name" value="LysR-type_TF_proteobact-type"/>
</dbReference>
<dbReference type="GO" id="GO:0006351">
    <property type="term" value="P:DNA-templated transcription"/>
    <property type="evidence" value="ECO:0007669"/>
    <property type="project" value="TreeGrafter"/>
</dbReference>
<dbReference type="Pfam" id="PF00126">
    <property type="entry name" value="HTH_1"/>
    <property type="match status" value="1"/>
</dbReference>
<evidence type="ECO:0000256" key="1">
    <source>
        <dbReference type="ARBA" id="ARBA00009437"/>
    </source>
</evidence>
<dbReference type="Gene3D" id="1.10.10.10">
    <property type="entry name" value="Winged helix-like DNA-binding domain superfamily/Winged helix DNA-binding domain"/>
    <property type="match status" value="1"/>
</dbReference>
<evidence type="ECO:0000256" key="3">
    <source>
        <dbReference type="ARBA" id="ARBA00023125"/>
    </source>
</evidence>
<dbReference type="InterPro" id="IPR036388">
    <property type="entry name" value="WH-like_DNA-bd_sf"/>
</dbReference>
<dbReference type="InterPro" id="IPR000847">
    <property type="entry name" value="LysR_HTH_N"/>
</dbReference>
<evidence type="ECO:0000256" key="2">
    <source>
        <dbReference type="ARBA" id="ARBA00023015"/>
    </source>
</evidence>
<comment type="caution">
    <text evidence="6">The sequence shown here is derived from an EMBL/GenBank/DDBJ whole genome shotgun (WGS) entry which is preliminary data.</text>
</comment>
<gene>
    <name evidence="6" type="ORF">H8R02_21160</name>
</gene>
<dbReference type="PROSITE" id="PS50931">
    <property type="entry name" value="HTH_LYSR"/>
    <property type="match status" value="1"/>
</dbReference>
<dbReference type="Gene3D" id="3.40.190.290">
    <property type="match status" value="1"/>
</dbReference>
<dbReference type="Proteomes" id="UP000596827">
    <property type="component" value="Unassembled WGS sequence"/>
</dbReference>
<name>A0A923MCQ8_9BURK</name>
<sequence length="301" mass="33120">MDPIQAMRVFVRVVEAGTFTQAAVSLGLPKGTVTKQVQALEARLQVRLLNRTTRQVKVTPEGSEYYQRVLRLLREFDEIEADLGDARAKPRGLVRVDAPSSISRALLCPALPAFHDRYPVLRIDLGVSDNTVDLLKENVDCVIRGGRLADESLVARKVGDLRFATVASPAYLRKHGVPAQPEDLVAGHRSVIFFSAQTGRRYPMVFGRGDARREATPPHALAVNDSNAHLAAVLAGGGVGQFVRVLVAPYLRSGELVEVLADWERAPLAAYVGYRSRTHVPARVRTFIDWTVELFATHPDV</sequence>
<comment type="similarity">
    <text evidence="1">Belongs to the LysR transcriptional regulatory family.</text>
</comment>
<dbReference type="PANTHER" id="PTHR30537">
    <property type="entry name" value="HTH-TYPE TRANSCRIPTIONAL REGULATOR"/>
    <property type="match status" value="1"/>
</dbReference>
<dbReference type="SUPFAM" id="SSF53850">
    <property type="entry name" value="Periplasmic binding protein-like II"/>
    <property type="match status" value="1"/>
</dbReference>
<dbReference type="GO" id="GO:0043565">
    <property type="term" value="F:sequence-specific DNA binding"/>
    <property type="evidence" value="ECO:0007669"/>
    <property type="project" value="TreeGrafter"/>
</dbReference>
<keyword evidence="3" id="KW-0238">DNA-binding</keyword>
<dbReference type="EMBL" id="JACORU010000008">
    <property type="protein sequence ID" value="MBC5766989.1"/>
    <property type="molecule type" value="Genomic_DNA"/>
</dbReference>